<evidence type="ECO:0000313" key="2">
    <source>
        <dbReference type="Proteomes" id="UP000250321"/>
    </source>
</evidence>
<name>A0A314YE99_PRUYE</name>
<evidence type="ECO:0000313" key="1">
    <source>
        <dbReference type="EMBL" id="PQQ02454.1"/>
    </source>
</evidence>
<proteinExistence type="predicted"/>
<keyword evidence="2" id="KW-1185">Reference proteome</keyword>
<reference evidence="1 2" key="1">
    <citation type="submission" date="2018-02" db="EMBL/GenBank/DDBJ databases">
        <title>Draft genome of wild Prunus yedoensis var. nudiflora.</title>
        <authorList>
            <person name="Baek S."/>
            <person name="Kim J.-H."/>
            <person name="Choi K."/>
            <person name="Kim G.-B."/>
            <person name="Cho A."/>
            <person name="Jang H."/>
            <person name="Shin C.-H."/>
            <person name="Yu H.-J."/>
            <person name="Mun J.-H."/>
        </authorList>
    </citation>
    <scope>NUCLEOTIDE SEQUENCE [LARGE SCALE GENOMIC DNA]</scope>
    <source>
        <strain evidence="2">cv. Jeju island</strain>
        <tissue evidence="1">Leaf</tissue>
    </source>
</reference>
<gene>
    <name evidence="1" type="ORF">Pyn_37486</name>
</gene>
<sequence>MASFERWKKLQRRKGRMEEIGMIWTSRFFYSLSPTSSRKLIKLKYLLKIQGGPVEFSSLRERSDGI</sequence>
<accession>A0A314YE99</accession>
<organism evidence="1 2">
    <name type="scientific">Prunus yedoensis var. nudiflora</name>
    <dbReference type="NCBI Taxonomy" id="2094558"/>
    <lineage>
        <taxon>Eukaryota</taxon>
        <taxon>Viridiplantae</taxon>
        <taxon>Streptophyta</taxon>
        <taxon>Embryophyta</taxon>
        <taxon>Tracheophyta</taxon>
        <taxon>Spermatophyta</taxon>
        <taxon>Magnoliopsida</taxon>
        <taxon>eudicotyledons</taxon>
        <taxon>Gunneridae</taxon>
        <taxon>Pentapetalae</taxon>
        <taxon>rosids</taxon>
        <taxon>fabids</taxon>
        <taxon>Rosales</taxon>
        <taxon>Rosaceae</taxon>
        <taxon>Amygdaloideae</taxon>
        <taxon>Amygdaleae</taxon>
        <taxon>Prunus</taxon>
    </lineage>
</organism>
<dbReference type="AlphaFoldDB" id="A0A314YE99"/>
<dbReference type="Proteomes" id="UP000250321">
    <property type="component" value="Unassembled WGS sequence"/>
</dbReference>
<comment type="caution">
    <text evidence="1">The sequence shown here is derived from an EMBL/GenBank/DDBJ whole genome shotgun (WGS) entry which is preliminary data.</text>
</comment>
<dbReference type="OrthoDB" id="1935644at2759"/>
<protein>
    <submittedName>
        <fullName evidence="1">Uncharacterized protein</fullName>
    </submittedName>
</protein>
<dbReference type="EMBL" id="PJQY01001459">
    <property type="protein sequence ID" value="PQQ02454.1"/>
    <property type="molecule type" value="Genomic_DNA"/>
</dbReference>